<comment type="caution">
    <text evidence="2">The sequence shown here is derived from an EMBL/GenBank/DDBJ whole genome shotgun (WGS) entry which is preliminary data.</text>
</comment>
<evidence type="ECO:0000313" key="2">
    <source>
        <dbReference type="EMBL" id="MDY0747198.1"/>
    </source>
</evidence>
<name>A0ABU5DN94_9BURK</name>
<gene>
    <name evidence="2" type="ORF">SNE35_22015</name>
</gene>
<accession>A0ABU5DN94</accession>
<proteinExistence type="predicted"/>
<dbReference type="Proteomes" id="UP001285263">
    <property type="component" value="Unassembled WGS sequence"/>
</dbReference>
<evidence type="ECO:0000313" key="3">
    <source>
        <dbReference type="Proteomes" id="UP001285263"/>
    </source>
</evidence>
<keyword evidence="3" id="KW-1185">Reference proteome</keyword>
<protein>
    <submittedName>
        <fullName evidence="2">Uncharacterized protein</fullName>
    </submittedName>
</protein>
<reference evidence="2 3" key="1">
    <citation type="submission" date="2023-11" db="EMBL/GenBank/DDBJ databases">
        <title>Paucibacter sp. nov., isolated from fresh soil in Korea.</title>
        <authorList>
            <person name="Le N.T.T."/>
        </authorList>
    </citation>
    <scope>NUCLEOTIDE SEQUENCE [LARGE SCALE GENOMIC DNA]</scope>
    <source>
        <strain evidence="2 3">R3-3</strain>
    </source>
</reference>
<feature type="region of interest" description="Disordered" evidence="1">
    <location>
        <begin position="1"/>
        <end position="92"/>
    </location>
</feature>
<sequence length="92" mass="9736">MASISPETKVGSKRRANGSDDVQLPHERDESVGADSTSRQGTGAAGEKQRCIGRQAADDLQQGQVDTDLHATPGLDAERRGRIAGPPAKRSR</sequence>
<evidence type="ECO:0000256" key="1">
    <source>
        <dbReference type="SAM" id="MobiDB-lite"/>
    </source>
</evidence>
<dbReference type="RefSeq" id="WP_320425157.1">
    <property type="nucleotide sequence ID" value="NZ_JAXCLA010000007.1"/>
</dbReference>
<dbReference type="EMBL" id="JAXCLA010000007">
    <property type="protein sequence ID" value="MDY0747198.1"/>
    <property type="molecule type" value="Genomic_DNA"/>
</dbReference>
<organism evidence="2 3">
    <name type="scientific">Roseateles agri</name>
    <dbReference type="NCBI Taxonomy" id="3098619"/>
    <lineage>
        <taxon>Bacteria</taxon>
        <taxon>Pseudomonadati</taxon>
        <taxon>Pseudomonadota</taxon>
        <taxon>Betaproteobacteria</taxon>
        <taxon>Burkholderiales</taxon>
        <taxon>Sphaerotilaceae</taxon>
        <taxon>Roseateles</taxon>
    </lineage>
</organism>